<keyword evidence="6" id="KW-1185">Reference proteome</keyword>
<feature type="binding site" evidence="3">
    <location>
        <position position="8"/>
    </location>
    <ligand>
        <name>Zn(2+)</name>
        <dbReference type="ChEBI" id="CHEBI:29105"/>
    </ligand>
</feature>
<sequence>MASKCPICGKATVAEYKPFCSARCADVDLGRWLGGNYRIASEDNDEQEEALQELEKLIDSEFPPDGTTRH</sequence>
<gene>
    <name evidence="3" type="primary">yacG</name>
    <name evidence="5" type="ordered locus">KVU_1614</name>
</gene>
<dbReference type="Proteomes" id="UP000000692">
    <property type="component" value="Chromosome"/>
</dbReference>
<keyword evidence="2 3" id="KW-0862">Zinc</keyword>
<dbReference type="InterPro" id="IPR005584">
    <property type="entry name" value="DNA_gyrase_inhibitor_YacG"/>
</dbReference>
<proteinExistence type="inferred from homology"/>
<evidence type="ECO:0000256" key="2">
    <source>
        <dbReference type="ARBA" id="ARBA00022833"/>
    </source>
</evidence>
<dbReference type="AlphaFoldDB" id="F9YA41"/>
<dbReference type="EMBL" id="CP002018">
    <property type="protein sequence ID" value="AEM41452.1"/>
    <property type="molecule type" value="Genomic_DNA"/>
</dbReference>
<protein>
    <recommendedName>
        <fullName evidence="3">DNA gyrase inhibitor YacG</fullName>
    </recommendedName>
</protein>
<accession>F9YA41</accession>
<dbReference type="OrthoDB" id="9809663at2"/>
<evidence type="ECO:0000313" key="6">
    <source>
        <dbReference type="Proteomes" id="UP000000692"/>
    </source>
</evidence>
<evidence type="ECO:0000256" key="3">
    <source>
        <dbReference type="HAMAP-Rule" id="MF_00649"/>
    </source>
</evidence>
<name>F9YA41_KETVW</name>
<dbReference type="PANTHER" id="PTHR36150">
    <property type="entry name" value="DNA GYRASE INHIBITOR YACG"/>
    <property type="match status" value="1"/>
</dbReference>
<comment type="similarity">
    <text evidence="3">Belongs to the DNA gyrase inhibitor YacG family.</text>
</comment>
<dbReference type="RefSeq" id="WP_014537894.1">
    <property type="nucleotide sequence ID" value="NC_017384.1"/>
</dbReference>
<evidence type="ECO:0000313" key="5">
    <source>
        <dbReference type="EMBL" id="AEM41452.1"/>
    </source>
</evidence>
<keyword evidence="1 3" id="KW-0479">Metal-binding</keyword>
<dbReference type="SUPFAM" id="SSF57716">
    <property type="entry name" value="Glucocorticoid receptor-like (DNA-binding domain)"/>
    <property type="match status" value="1"/>
</dbReference>
<dbReference type="InterPro" id="IPR013088">
    <property type="entry name" value="Znf_NHR/GATA"/>
</dbReference>
<dbReference type="GO" id="GO:0006355">
    <property type="term" value="P:regulation of DNA-templated transcription"/>
    <property type="evidence" value="ECO:0007669"/>
    <property type="project" value="InterPro"/>
</dbReference>
<feature type="binding site" evidence="3">
    <location>
        <position position="5"/>
    </location>
    <ligand>
        <name>Zn(2+)</name>
        <dbReference type="ChEBI" id="CHEBI:29105"/>
    </ligand>
</feature>
<organism evidence="5 6">
    <name type="scientific">Ketogulonicigenium vulgare (strain WSH-001)</name>
    <dbReference type="NCBI Taxonomy" id="759362"/>
    <lineage>
        <taxon>Bacteria</taxon>
        <taxon>Pseudomonadati</taxon>
        <taxon>Pseudomonadota</taxon>
        <taxon>Alphaproteobacteria</taxon>
        <taxon>Rhodobacterales</taxon>
        <taxon>Roseobacteraceae</taxon>
        <taxon>Ketogulonicigenium</taxon>
    </lineage>
</organism>
<dbReference type="PANTHER" id="PTHR36150:SF1">
    <property type="entry name" value="DNA GYRASE INHIBITOR YACG"/>
    <property type="match status" value="1"/>
</dbReference>
<comment type="function">
    <text evidence="3">Inhibits all the catalytic activities of DNA gyrase by preventing its interaction with DNA. Acts by binding directly to the C-terminal domain of GyrB, which probably disrupts DNA binding by the gyrase.</text>
</comment>
<dbReference type="GO" id="GO:0008657">
    <property type="term" value="F:DNA topoisomerase type II (double strand cut, ATP-hydrolyzing) inhibitor activity"/>
    <property type="evidence" value="ECO:0007669"/>
    <property type="project" value="UniProtKB-UniRule"/>
</dbReference>
<dbReference type="Gene3D" id="3.30.50.10">
    <property type="entry name" value="Erythroid Transcription Factor GATA-1, subunit A"/>
    <property type="match status" value="1"/>
</dbReference>
<dbReference type="eggNOG" id="COG3024">
    <property type="taxonomic scope" value="Bacteria"/>
</dbReference>
<dbReference type="KEGG" id="kvl:KVU_1614"/>
<dbReference type="GO" id="GO:0008270">
    <property type="term" value="F:zinc ion binding"/>
    <property type="evidence" value="ECO:0007669"/>
    <property type="project" value="UniProtKB-UniRule"/>
</dbReference>
<comment type="subunit">
    <text evidence="3">Interacts with GyrB.</text>
</comment>
<comment type="cofactor">
    <cofactor evidence="3">
        <name>Zn(2+)</name>
        <dbReference type="ChEBI" id="CHEBI:29105"/>
    </cofactor>
    <text evidence="3">Binds 1 zinc ion.</text>
</comment>
<feature type="compositionally biased region" description="Acidic residues" evidence="4">
    <location>
        <begin position="43"/>
        <end position="52"/>
    </location>
</feature>
<dbReference type="HOGENOM" id="CLU_178280_2_1_5"/>
<dbReference type="PATRIC" id="fig|759362.5.peg.1660"/>
<evidence type="ECO:0000256" key="4">
    <source>
        <dbReference type="SAM" id="MobiDB-lite"/>
    </source>
</evidence>
<dbReference type="HAMAP" id="MF_00649">
    <property type="entry name" value="DNA_gyrase_inhibitor_YacG"/>
    <property type="match status" value="1"/>
</dbReference>
<feature type="region of interest" description="Disordered" evidence="4">
    <location>
        <begin position="43"/>
        <end position="70"/>
    </location>
</feature>
<evidence type="ECO:0000256" key="1">
    <source>
        <dbReference type="ARBA" id="ARBA00022723"/>
    </source>
</evidence>
<feature type="binding site" evidence="3">
    <location>
        <position position="24"/>
    </location>
    <ligand>
        <name>Zn(2+)</name>
        <dbReference type="ChEBI" id="CHEBI:29105"/>
    </ligand>
</feature>
<dbReference type="Pfam" id="PF03884">
    <property type="entry name" value="YacG"/>
    <property type="match status" value="1"/>
</dbReference>
<feature type="binding site" evidence="3">
    <location>
        <position position="20"/>
    </location>
    <ligand>
        <name>Zn(2+)</name>
        <dbReference type="ChEBI" id="CHEBI:29105"/>
    </ligand>
</feature>
<reference evidence="5 6" key="1">
    <citation type="journal article" date="2011" name="J. Bacteriol.">
        <title>Complete genome sequence of the industrial strain Ketogulonicigenium vulgare WSH-001.</title>
        <authorList>
            <person name="Liu L."/>
            <person name="Li Y."/>
            <person name="Zhang J."/>
            <person name="Zhou Z."/>
            <person name="Liu J."/>
            <person name="Li X."/>
            <person name="Zhou J."/>
            <person name="Du G."/>
            <person name="Wang L."/>
            <person name="Chen J."/>
        </authorList>
    </citation>
    <scope>NUCLEOTIDE SEQUENCE [LARGE SCALE GENOMIC DNA]</scope>
    <source>
        <strain evidence="5 6">WSH-001</strain>
    </source>
</reference>